<feature type="transmembrane region" description="Helical" evidence="1">
    <location>
        <begin position="170"/>
        <end position="188"/>
    </location>
</feature>
<feature type="transmembrane region" description="Helical" evidence="1">
    <location>
        <begin position="333"/>
        <end position="354"/>
    </location>
</feature>
<dbReference type="STRING" id="536019.Mesop_2951"/>
<evidence type="ECO:0000313" key="4">
    <source>
        <dbReference type="Proteomes" id="UP000001623"/>
    </source>
</evidence>
<dbReference type="Pfam" id="PF01757">
    <property type="entry name" value="Acyl_transf_3"/>
    <property type="match status" value="1"/>
</dbReference>
<keyword evidence="3" id="KW-0808">Transferase</keyword>
<gene>
    <name evidence="3" type="ordered locus">Mesop_2951</name>
</gene>
<dbReference type="KEGG" id="mop:Mesop_2951"/>
<dbReference type="HOGENOM" id="CLU_005679_2_3_5"/>
<keyword evidence="3" id="KW-0012">Acyltransferase</keyword>
<feature type="transmembrane region" description="Helical" evidence="1">
    <location>
        <begin position="265"/>
        <end position="286"/>
    </location>
</feature>
<dbReference type="InterPro" id="IPR050879">
    <property type="entry name" value="Acyltransferase_3"/>
</dbReference>
<feature type="domain" description="Acyltransferase 3" evidence="2">
    <location>
        <begin position="10"/>
        <end position="351"/>
    </location>
</feature>
<dbReference type="PANTHER" id="PTHR23028:SF131">
    <property type="entry name" value="BLR2367 PROTEIN"/>
    <property type="match status" value="1"/>
</dbReference>
<accession>F7Y5T0</accession>
<reference evidence="3 4" key="1">
    <citation type="submission" date="2010-10" db="EMBL/GenBank/DDBJ databases">
        <title>Complete sequence of Mesorhizobium opportunistum WSM2075.</title>
        <authorList>
            <consortium name="US DOE Joint Genome Institute"/>
            <person name="Lucas S."/>
            <person name="Copeland A."/>
            <person name="Lapidus A."/>
            <person name="Cheng J.-F."/>
            <person name="Bruce D."/>
            <person name="Goodwin L."/>
            <person name="Pitluck S."/>
            <person name="Chertkov O."/>
            <person name="Misra M."/>
            <person name="Detter J.C."/>
            <person name="Han C."/>
            <person name="Tapia R."/>
            <person name="Land M."/>
            <person name="Hauser L."/>
            <person name="Kyrpides N."/>
            <person name="Ovchinnikova G."/>
            <person name="Mavrommatis K.M."/>
            <person name="Tiwari R.P."/>
            <person name="Howieson J.G."/>
            <person name="O'Hara G.W."/>
            <person name="Nandasena K.G."/>
            <person name="Woyke T."/>
        </authorList>
    </citation>
    <scope>NUCLEOTIDE SEQUENCE [LARGE SCALE GENOMIC DNA]</scope>
    <source>
        <strain evidence="4">LMG 24607 / HAMBI 3007 / WSM2075</strain>
    </source>
</reference>
<organism evidence="3 4">
    <name type="scientific">Mesorhizobium opportunistum (strain LMG 24607 / HAMBI 3007 / WSM2075)</name>
    <dbReference type="NCBI Taxonomy" id="536019"/>
    <lineage>
        <taxon>Bacteria</taxon>
        <taxon>Pseudomonadati</taxon>
        <taxon>Pseudomonadota</taxon>
        <taxon>Alphaproteobacteria</taxon>
        <taxon>Hyphomicrobiales</taxon>
        <taxon>Phyllobacteriaceae</taxon>
        <taxon>Mesorhizobium</taxon>
    </lineage>
</organism>
<feature type="transmembrane region" description="Helical" evidence="1">
    <location>
        <begin position="93"/>
        <end position="111"/>
    </location>
</feature>
<feature type="transmembrane region" description="Helical" evidence="1">
    <location>
        <begin position="12"/>
        <end position="31"/>
    </location>
</feature>
<evidence type="ECO:0000256" key="1">
    <source>
        <dbReference type="SAM" id="Phobius"/>
    </source>
</evidence>
<dbReference type="eggNOG" id="COG1835">
    <property type="taxonomic scope" value="Bacteria"/>
</dbReference>
<feature type="transmembrane region" description="Helical" evidence="1">
    <location>
        <begin position="43"/>
        <end position="72"/>
    </location>
</feature>
<protein>
    <submittedName>
        <fullName evidence="3">Acyltransferase 3</fullName>
    </submittedName>
</protein>
<dbReference type="AlphaFoldDB" id="F7Y5T0"/>
<feature type="transmembrane region" description="Helical" evidence="1">
    <location>
        <begin position="208"/>
        <end position="225"/>
    </location>
</feature>
<dbReference type="RefSeq" id="WP_013894095.1">
    <property type="nucleotide sequence ID" value="NC_015675.1"/>
</dbReference>
<evidence type="ECO:0000313" key="3">
    <source>
        <dbReference type="EMBL" id="AEH87405.1"/>
    </source>
</evidence>
<keyword evidence="1" id="KW-0472">Membrane</keyword>
<dbReference type="GO" id="GO:0016747">
    <property type="term" value="F:acyltransferase activity, transferring groups other than amino-acyl groups"/>
    <property type="evidence" value="ECO:0007669"/>
    <property type="project" value="InterPro"/>
</dbReference>
<dbReference type="Proteomes" id="UP000001623">
    <property type="component" value="Chromosome"/>
</dbReference>
<feature type="transmembrane region" description="Helical" evidence="1">
    <location>
        <begin position="307"/>
        <end position="327"/>
    </location>
</feature>
<feature type="transmembrane region" description="Helical" evidence="1">
    <location>
        <begin position="138"/>
        <end position="158"/>
    </location>
</feature>
<sequence>MDRKPHYFTLDFLRIVSAILVLLSHFATYAATSASVTSGEDAAFGFLSVFAGLGAAGVATLFVISGFAIAMSASRDGGVSAALRFARIRATRILPALWLSAIVSLGARAFYGEDFRVLVLDAIRSAVLSPKGPYIDGVVWSLVVQVTFYLLVAVCVISKFRLSLYDLAKLIGLSSSAYLLVMSGLHLAPSSVGAEGAIAVLSRFPFKLLLLQHGVFFAAGMLFFVASNQDRGPRPSYMPMTILFVAFSIMGIIEILLNLDNSGEYRYIAVSIYAFLLSAMALGNFFDLKISKTSGMYRGAVKYIGRISYTVYLNHYALGMVIVWFLFRTGLSANAVFVVSVASVLIVSAGVSWLEKKIQNAITGRFARPISGAAKLAVM</sequence>
<name>F7Y5T0_MESOW</name>
<dbReference type="PANTHER" id="PTHR23028">
    <property type="entry name" value="ACETYLTRANSFERASE"/>
    <property type="match status" value="1"/>
</dbReference>
<dbReference type="GO" id="GO:0000271">
    <property type="term" value="P:polysaccharide biosynthetic process"/>
    <property type="evidence" value="ECO:0007669"/>
    <property type="project" value="TreeGrafter"/>
</dbReference>
<keyword evidence="1" id="KW-1133">Transmembrane helix</keyword>
<proteinExistence type="predicted"/>
<dbReference type="EMBL" id="CP002279">
    <property type="protein sequence ID" value="AEH87405.1"/>
    <property type="molecule type" value="Genomic_DNA"/>
</dbReference>
<dbReference type="GO" id="GO:0016020">
    <property type="term" value="C:membrane"/>
    <property type="evidence" value="ECO:0007669"/>
    <property type="project" value="TreeGrafter"/>
</dbReference>
<feature type="transmembrane region" description="Helical" evidence="1">
    <location>
        <begin position="237"/>
        <end position="259"/>
    </location>
</feature>
<evidence type="ECO:0000259" key="2">
    <source>
        <dbReference type="Pfam" id="PF01757"/>
    </source>
</evidence>
<keyword evidence="1" id="KW-0812">Transmembrane</keyword>
<dbReference type="InterPro" id="IPR002656">
    <property type="entry name" value="Acyl_transf_3_dom"/>
</dbReference>